<dbReference type="KEGG" id="cmr:Cycma_0183"/>
<keyword evidence="2" id="KW-1185">Reference proteome</keyword>
<dbReference type="InterPro" id="IPR009097">
    <property type="entry name" value="Cyclic_Pdiesterase"/>
</dbReference>
<dbReference type="SUPFAM" id="SSF55144">
    <property type="entry name" value="LigT-like"/>
    <property type="match status" value="1"/>
</dbReference>
<evidence type="ECO:0000313" key="2">
    <source>
        <dbReference type="Proteomes" id="UP000001635"/>
    </source>
</evidence>
<dbReference type="AlphaFoldDB" id="G0J1W0"/>
<dbReference type="HOGENOM" id="CLU_104990_0_0_10"/>
<evidence type="ECO:0008006" key="3">
    <source>
        <dbReference type="Google" id="ProtNLM"/>
    </source>
</evidence>
<dbReference type="STRING" id="880070.Cycma_0183"/>
<dbReference type="EMBL" id="CP002955">
    <property type="protein sequence ID" value="AEL23966.1"/>
    <property type="molecule type" value="Genomic_DNA"/>
</dbReference>
<name>G0J1W0_CYCMS</name>
<organism evidence="1 2">
    <name type="scientific">Cyclobacterium marinum (strain ATCC 25205 / DSM 745 / LMG 13164 / NCIMB 1802)</name>
    <name type="common">Flectobacillus marinus</name>
    <dbReference type="NCBI Taxonomy" id="880070"/>
    <lineage>
        <taxon>Bacteria</taxon>
        <taxon>Pseudomonadati</taxon>
        <taxon>Bacteroidota</taxon>
        <taxon>Cytophagia</taxon>
        <taxon>Cytophagales</taxon>
        <taxon>Cyclobacteriaceae</taxon>
        <taxon>Cyclobacterium</taxon>
    </lineage>
</organism>
<evidence type="ECO:0000313" key="1">
    <source>
        <dbReference type="EMBL" id="AEL23966.1"/>
    </source>
</evidence>
<dbReference type="eggNOG" id="COG1514">
    <property type="taxonomic scope" value="Bacteria"/>
</dbReference>
<reference evidence="2" key="1">
    <citation type="submission" date="2011-07" db="EMBL/GenBank/DDBJ databases">
        <title>The complete genome of Cyclobacterium marinum DSM 745.</title>
        <authorList>
            <person name="Lucas S."/>
            <person name="Han J."/>
            <person name="Lapidus A."/>
            <person name="Bruce D."/>
            <person name="Goodwin L."/>
            <person name="Pitluck S."/>
            <person name="Peters L."/>
            <person name="Kyrpides N."/>
            <person name="Mavromatis K."/>
            <person name="Ivanova N."/>
            <person name="Ovchinnikova G."/>
            <person name="Chertkov O."/>
            <person name="Detter J.C."/>
            <person name="Tapia R."/>
            <person name="Han C."/>
            <person name="Land M."/>
            <person name="Hauser L."/>
            <person name="Markowitz V."/>
            <person name="Cheng J.-F."/>
            <person name="Hugenholtz P."/>
            <person name="Woyke T."/>
            <person name="Wu D."/>
            <person name="Tindall B."/>
            <person name="Schuetze A."/>
            <person name="Brambilla E."/>
            <person name="Klenk H.-P."/>
            <person name="Eisen J.A."/>
        </authorList>
    </citation>
    <scope>NUCLEOTIDE SEQUENCE [LARGE SCALE GENOMIC DNA]</scope>
    <source>
        <strain evidence="2">ATCC 25205 / DSM 745 / LMG 13164 / NCIMB 1802</strain>
    </source>
</reference>
<gene>
    <name evidence="1" type="ordered locus">Cycma_0183</name>
</gene>
<dbReference type="Gene3D" id="3.90.1140.10">
    <property type="entry name" value="Cyclic phosphodiesterase"/>
    <property type="match status" value="1"/>
</dbReference>
<dbReference type="Proteomes" id="UP000001635">
    <property type="component" value="Chromosome"/>
</dbReference>
<protein>
    <recommendedName>
        <fullName evidence="3">2',5' RNA ligase</fullName>
    </recommendedName>
</protein>
<accession>G0J1W0</accession>
<proteinExistence type="predicted"/>
<dbReference type="RefSeq" id="WP_014018265.1">
    <property type="nucleotide sequence ID" value="NC_015914.1"/>
</dbReference>
<dbReference type="OrthoDB" id="2326088at2"/>
<sequence>MGLINHYATLHELALSIVRKEGFSIDKELNNPKDHRRGLTLLLRPNPRLIEALNQFIFEGKSLFPNQYFYPPTDLHLTIMPIISCYEGFSLDNLDLSTYDQLIKNSLKGICKFEIRFEGVFASPSCLMVKGFPLDENLMNLRQNLRKSFATSNVEQSLDKRYKLVAAHSTLVRFTKPIEEKEKVIALIDAYKNFNFGTQYFDQVEFVYNDWYQRESIVRTLHTYPLP</sequence>